<dbReference type="RefSeq" id="WP_262308211.1">
    <property type="nucleotide sequence ID" value="NZ_CP106679.1"/>
</dbReference>
<dbReference type="SUPFAM" id="SSF54637">
    <property type="entry name" value="Thioesterase/thiol ester dehydrase-isomerase"/>
    <property type="match status" value="1"/>
</dbReference>
<evidence type="ECO:0000313" key="2">
    <source>
        <dbReference type="Proteomes" id="UP001065174"/>
    </source>
</evidence>
<sequence>MKALVSQENITDYIPQRAPIVMIDELIECTDRLVVSQLKVREDNIFVLDGQLTESGLIENIAQTAAAKVGYECHLRKIPVPLGFIGGVSKVIVSNLPIVGSLISTTVQIKNEVMGVTIISGTSEAAGQPLATCEMKIMIQAE</sequence>
<evidence type="ECO:0000313" key="1">
    <source>
        <dbReference type="EMBL" id="UXP30765.1"/>
    </source>
</evidence>
<keyword evidence="2" id="KW-1185">Reference proteome</keyword>
<dbReference type="Proteomes" id="UP001065174">
    <property type="component" value="Chromosome"/>
</dbReference>
<dbReference type="InterPro" id="IPR029069">
    <property type="entry name" value="HotDog_dom_sf"/>
</dbReference>
<dbReference type="Gene3D" id="3.10.129.10">
    <property type="entry name" value="Hotdog Thioesterase"/>
    <property type="match status" value="1"/>
</dbReference>
<name>A0ABY6CR27_9BACT</name>
<protein>
    <submittedName>
        <fullName evidence="1">3-hydroxyacyl-ACP dehydratase</fullName>
    </submittedName>
</protein>
<accession>A0ABY6CR27</accession>
<gene>
    <name evidence="1" type="ORF">N6H18_10415</name>
</gene>
<dbReference type="InterPro" id="IPR016776">
    <property type="entry name" value="ApeP-like_dehydratase"/>
</dbReference>
<dbReference type="Pfam" id="PF22817">
    <property type="entry name" value="ApeP-like"/>
    <property type="match status" value="1"/>
</dbReference>
<proteinExistence type="predicted"/>
<organism evidence="1 2">
    <name type="scientific">Reichenbachiella agarivorans</name>
    <dbReference type="NCBI Taxonomy" id="2979464"/>
    <lineage>
        <taxon>Bacteria</taxon>
        <taxon>Pseudomonadati</taxon>
        <taxon>Bacteroidota</taxon>
        <taxon>Cytophagia</taxon>
        <taxon>Cytophagales</taxon>
        <taxon>Reichenbachiellaceae</taxon>
        <taxon>Reichenbachiella</taxon>
    </lineage>
</organism>
<reference evidence="1" key="1">
    <citation type="submission" date="2022-09" db="EMBL/GenBank/DDBJ databases">
        <title>Comparative genomics and taxonomic characterization of three novel marine species of genus Reichenbachiella exhibiting antioxidant and polysaccharide degradation activities.</title>
        <authorList>
            <person name="Muhammad N."/>
            <person name="Lee Y.-J."/>
            <person name="Ko J."/>
            <person name="Kim S.-G."/>
        </authorList>
    </citation>
    <scope>NUCLEOTIDE SEQUENCE</scope>
    <source>
        <strain evidence="1">BKB1-1</strain>
    </source>
</reference>
<dbReference type="EMBL" id="CP106679">
    <property type="protein sequence ID" value="UXP30765.1"/>
    <property type="molecule type" value="Genomic_DNA"/>
</dbReference>